<protein>
    <submittedName>
        <fullName evidence="2">8574_t:CDS:1</fullName>
    </submittedName>
</protein>
<evidence type="ECO:0000313" key="3">
    <source>
        <dbReference type="Proteomes" id="UP000789508"/>
    </source>
</evidence>
<reference evidence="2" key="1">
    <citation type="submission" date="2021-06" db="EMBL/GenBank/DDBJ databases">
        <authorList>
            <person name="Kallberg Y."/>
            <person name="Tangrot J."/>
            <person name="Rosling A."/>
        </authorList>
    </citation>
    <scope>NUCLEOTIDE SEQUENCE</scope>
    <source>
        <strain evidence="2">FL130A</strain>
    </source>
</reference>
<dbReference type="Proteomes" id="UP000789508">
    <property type="component" value="Unassembled WGS sequence"/>
</dbReference>
<keyword evidence="1" id="KW-1133">Transmembrane helix</keyword>
<organism evidence="2 3">
    <name type="scientific">Ambispora leptoticha</name>
    <dbReference type="NCBI Taxonomy" id="144679"/>
    <lineage>
        <taxon>Eukaryota</taxon>
        <taxon>Fungi</taxon>
        <taxon>Fungi incertae sedis</taxon>
        <taxon>Mucoromycota</taxon>
        <taxon>Glomeromycotina</taxon>
        <taxon>Glomeromycetes</taxon>
        <taxon>Archaeosporales</taxon>
        <taxon>Ambisporaceae</taxon>
        <taxon>Ambispora</taxon>
    </lineage>
</organism>
<evidence type="ECO:0000256" key="1">
    <source>
        <dbReference type="SAM" id="Phobius"/>
    </source>
</evidence>
<comment type="caution">
    <text evidence="2">The sequence shown here is derived from an EMBL/GenBank/DDBJ whole genome shotgun (WGS) entry which is preliminary data.</text>
</comment>
<proteinExistence type="predicted"/>
<gene>
    <name evidence="2" type="ORF">ALEPTO_LOCUS6092</name>
</gene>
<name>A0A9N9B771_9GLOM</name>
<keyword evidence="1" id="KW-0472">Membrane</keyword>
<dbReference type="OrthoDB" id="2410210at2759"/>
<keyword evidence="1" id="KW-0812">Transmembrane</keyword>
<feature type="transmembrane region" description="Helical" evidence="1">
    <location>
        <begin position="6"/>
        <end position="28"/>
    </location>
</feature>
<dbReference type="AlphaFoldDB" id="A0A9N9B771"/>
<dbReference type="EMBL" id="CAJVPS010001957">
    <property type="protein sequence ID" value="CAG8555595.1"/>
    <property type="molecule type" value="Genomic_DNA"/>
</dbReference>
<evidence type="ECO:0000313" key="2">
    <source>
        <dbReference type="EMBL" id="CAG8555595.1"/>
    </source>
</evidence>
<keyword evidence="3" id="KW-1185">Reference proteome</keyword>
<sequence length="322" mass="36783">MTVVNLATHTIHALIVLILSGVFIFNLYNGVIGLNSTENSFSILKNSSLVPPAVTLCIDSPNYTFNITIYGVKRNNQDFLTTYTSDSEELANLKDLVTKCWILSAGREPLLQDPPPTNDVYDMVLTYTRPLANQNDLNSPMYLNVFDPLELSSLFQFNRFLYLAADANRVITFSRTQYITGNKTKNDVIYKIVDEYRDPSWTNQSVAVSRIVIRPESFVISQTTEVPIATRRWAIFRESLTLLGVLYSGFYLTVMGQGKFKPWGILHRMLNYYPIEHIRYRGSNDENDRSLISKEAGVSSEPKVEEKLSVYLARFNRAKYHQ</sequence>
<accession>A0A9N9B771</accession>